<dbReference type="BioCyc" id="FPRA718252:G1375-1502-MONOMER"/>
<reference evidence="1 2" key="2">
    <citation type="submission" date="2010-03" db="EMBL/GenBank/DDBJ databases">
        <authorList>
            <person name="Pajon A."/>
        </authorList>
    </citation>
    <scope>NUCLEOTIDE SEQUENCE [LARGE SCALE GENOMIC DNA]</scope>
    <source>
        <strain evidence="2">L2-6</strain>
    </source>
</reference>
<sequence>MDHTSRPGDVADPWYTGEFEATWQDVPEGCTALLEELR</sequence>
<dbReference type="KEGG" id="fpr:FP2_17780"/>
<dbReference type="EMBL" id="FP929045">
    <property type="protein sequence ID" value="CBK99211.1"/>
    <property type="molecule type" value="Genomic_DNA"/>
</dbReference>
<gene>
    <name evidence="1" type="ORF">FP2_17780</name>
</gene>
<accession>D4JYW2</accession>
<proteinExistence type="predicted"/>
<protein>
    <submittedName>
        <fullName evidence="1">Uncharacterized protein</fullName>
    </submittedName>
</protein>
<keyword evidence="2" id="KW-1185">Reference proteome</keyword>
<dbReference type="STRING" id="718252.FP2_17780"/>
<evidence type="ECO:0000313" key="1">
    <source>
        <dbReference type="EMBL" id="CBK99211.1"/>
    </source>
</evidence>
<dbReference type="Gene3D" id="3.40.50.2300">
    <property type="match status" value="1"/>
</dbReference>
<dbReference type="PATRIC" id="fig|718252.3.peg.3152"/>
<dbReference type="eggNOG" id="COG0394">
    <property type="taxonomic scope" value="Bacteria"/>
</dbReference>
<dbReference type="InterPro" id="IPR036196">
    <property type="entry name" value="Ptyr_pPase_sf"/>
</dbReference>
<organism evidence="1 2">
    <name type="scientific">Faecalibacterium prausnitzii L2-6</name>
    <dbReference type="NCBI Taxonomy" id="718252"/>
    <lineage>
        <taxon>Bacteria</taxon>
        <taxon>Bacillati</taxon>
        <taxon>Bacillota</taxon>
        <taxon>Clostridia</taxon>
        <taxon>Eubacteriales</taxon>
        <taxon>Oscillospiraceae</taxon>
        <taxon>Faecalibacterium</taxon>
    </lineage>
</organism>
<dbReference type="Proteomes" id="UP000008804">
    <property type="component" value="Chromosome"/>
</dbReference>
<dbReference type="AlphaFoldDB" id="D4JYW2"/>
<evidence type="ECO:0000313" key="2">
    <source>
        <dbReference type="Proteomes" id="UP000008804"/>
    </source>
</evidence>
<dbReference type="SUPFAM" id="SSF52788">
    <property type="entry name" value="Phosphotyrosine protein phosphatases I"/>
    <property type="match status" value="1"/>
</dbReference>
<dbReference type="HOGENOM" id="CLU_3328128_0_0_9"/>
<name>D4JYW2_9FIRM</name>
<reference evidence="1 2" key="1">
    <citation type="submission" date="2010-03" db="EMBL/GenBank/DDBJ databases">
        <title>The genome sequence of Faecalibacterium prausnitzii L2/6.</title>
        <authorList>
            <consortium name="metaHIT consortium -- http://www.metahit.eu/"/>
            <person name="Pajon A."/>
            <person name="Turner K."/>
            <person name="Parkhill J."/>
            <person name="Duncan S."/>
            <person name="Flint H."/>
        </authorList>
    </citation>
    <scope>NUCLEOTIDE SEQUENCE [LARGE SCALE GENOMIC DNA]</scope>
    <source>
        <strain evidence="2">L2-6</strain>
    </source>
</reference>